<dbReference type="EMBL" id="CAWUFR010000112">
    <property type="protein sequence ID" value="CAK6967917.1"/>
    <property type="molecule type" value="Genomic_DNA"/>
</dbReference>
<gene>
    <name evidence="2" type="ORF">FSCOSCO3_A020981</name>
</gene>
<keyword evidence="1" id="KW-0732">Signal</keyword>
<feature type="signal peptide" evidence="1">
    <location>
        <begin position="1"/>
        <end position="30"/>
    </location>
</feature>
<reference evidence="2 3" key="1">
    <citation type="submission" date="2024-01" db="EMBL/GenBank/DDBJ databases">
        <authorList>
            <person name="Alioto T."/>
            <person name="Alioto T."/>
            <person name="Gomez Garrido J."/>
        </authorList>
    </citation>
    <scope>NUCLEOTIDE SEQUENCE [LARGE SCALE GENOMIC DNA]</scope>
</reference>
<keyword evidence="3" id="KW-1185">Reference proteome</keyword>
<name>A0AAV1P878_SCOSC</name>
<evidence type="ECO:0000313" key="3">
    <source>
        <dbReference type="Proteomes" id="UP001314229"/>
    </source>
</evidence>
<proteinExistence type="predicted"/>
<evidence type="ECO:0000256" key="1">
    <source>
        <dbReference type="SAM" id="SignalP"/>
    </source>
</evidence>
<sequence>MAAAGVHTTKGLYFTFTLLGLVCLASSVKPDDELEKLKLEMKQVQQKQQDCMKVDYESVDTYLELFDDIPQAAKMLQKSKDFMKNFEWIIEELDTEKGDEIKRNLTKLAEFLHQA</sequence>
<organism evidence="2 3">
    <name type="scientific">Scomber scombrus</name>
    <name type="common">Atlantic mackerel</name>
    <name type="synonym">Scomber vernalis</name>
    <dbReference type="NCBI Taxonomy" id="13677"/>
    <lineage>
        <taxon>Eukaryota</taxon>
        <taxon>Metazoa</taxon>
        <taxon>Chordata</taxon>
        <taxon>Craniata</taxon>
        <taxon>Vertebrata</taxon>
        <taxon>Euteleostomi</taxon>
        <taxon>Actinopterygii</taxon>
        <taxon>Neopterygii</taxon>
        <taxon>Teleostei</taxon>
        <taxon>Neoteleostei</taxon>
        <taxon>Acanthomorphata</taxon>
        <taxon>Pelagiaria</taxon>
        <taxon>Scombriformes</taxon>
        <taxon>Scombridae</taxon>
        <taxon>Scomber</taxon>
    </lineage>
</organism>
<dbReference type="Proteomes" id="UP001314229">
    <property type="component" value="Unassembled WGS sequence"/>
</dbReference>
<evidence type="ECO:0000313" key="2">
    <source>
        <dbReference type="EMBL" id="CAK6967917.1"/>
    </source>
</evidence>
<feature type="chain" id="PRO_5043651326" evidence="1">
    <location>
        <begin position="31"/>
        <end position="115"/>
    </location>
</feature>
<accession>A0AAV1P878</accession>
<dbReference type="AlphaFoldDB" id="A0AAV1P878"/>
<comment type="caution">
    <text evidence="2">The sequence shown here is derived from an EMBL/GenBank/DDBJ whole genome shotgun (WGS) entry which is preliminary data.</text>
</comment>
<protein>
    <submittedName>
        <fullName evidence="2">Uncharacterized protein LOC127379198 isoform X4</fullName>
    </submittedName>
</protein>